<organism evidence="3 4">
    <name type="scientific">Methylobacterium aquaticum</name>
    <dbReference type="NCBI Taxonomy" id="270351"/>
    <lineage>
        <taxon>Bacteria</taxon>
        <taxon>Pseudomonadati</taxon>
        <taxon>Pseudomonadota</taxon>
        <taxon>Alphaproteobacteria</taxon>
        <taxon>Hyphomicrobiales</taxon>
        <taxon>Methylobacteriaceae</taxon>
        <taxon>Methylobacterium</taxon>
    </lineage>
</organism>
<name>A0A0J6UNA9_9HYPH</name>
<sequence>MLTGSAITRALVIVVLAAGLAGLWQLLIPRATGPHISEPPKRAEAGRSAPPLPAPTSESGDPVRSVYPGPRPADTPPQRPPVVAEAPPVASPAPAPVPAPAPIPAPIPAPAPSPPPVFTPSVPLPQVDTTADTEPSTGTVDLNTASLAELNGLGGGLIGKAIIAKRPYASPGELLSKRVLSRATYEKIKDQVTVR</sequence>
<comment type="caution">
    <text evidence="3">The sequence shown here is derived from an EMBL/GenBank/DDBJ whole genome shotgun (WGS) entry which is preliminary data.</text>
</comment>
<gene>
    <name evidence="3" type="ORF">VP06_30440</name>
</gene>
<feature type="transmembrane region" description="Helical" evidence="2">
    <location>
        <begin position="6"/>
        <end position="27"/>
    </location>
</feature>
<dbReference type="AlphaFoldDB" id="A0A0J6UNA9"/>
<keyword evidence="2" id="KW-1133">Transmembrane helix</keyword>
<dbReference type="Proteomes" id="UP000035929">
    <property type="component" value="Unassembled WGS sequence"/>
</dbReference>
<proteinExistence type="predicted"/>
<evidence type="ECO:0000313" key="3">
    <source>
        <dbReference type="EMBL" id="KMO27506.1"/>
    </source>
</evidence>
<dbReference type="RefSeq" id="WP_048467540.1">
    <property type="nucleotide sequence ID" value="NZ_LABX01000297.1"/>
</dbReference>
<dbReference type="Gene3D" id="1.10.150.320">
    <property type="entry name" value="Photosystem II 12 kDa extrinsic protein"/>
    <property type="match status" value="1"/>
</dbReference>
<protein>
    <recommendedName>
        <fullName evidence="5">Helix-hairpin-helix domain-containing protein</fullName>
    </recommendedName>
</protein>
<dbReference type="EMBL" id="LABX01000297">
    <property type="protein sequence ID" value="KMO27506.1"/>
    <property type="molecule type" value="Genomic_DNA"/>
</dbReference>
<keyword evidence="2" id="KW-0812">Transmembrane</keyword>
<dbReference type="PATRIC" id="fig|270351.6.peg.4519"/>
<reference evidence="3 4" key="1">
    <citation type="submission" date="2015-03" db="EMBL/GenBank/DDBJ databases">
        <title>Genome sequencing of Methylobacterium aquaticum DSM16371 type strain.</title>
        <authorList>
            <person name="Chaudhry V."/>
            <person name="Patil P.B."/>
        </authorList>
    </citation>
    <scope>NUCLEOTIDE SEQUENCE [LARGE SCALE GENOMIC DNA]</scope>
    <source>
        <strain evidence="3 4">DSM 16371</strain>
    </source>
</reference>
<dbReference type="Pfam" id="PF12836">
    <property type="entry name" value="HHH_3"/>
    <property type="match status" value="1"/>
</dbReference>
<feature type="region of interest" description="Disordered" evidence="1">
    <location>
        <begin position="37"/>
        <end position="118"/>
    </location>
</feature>
<feature type="compositionally biased region" description="Pro residues" evidence="1">
    <location>
        <begin position="69"/>
        <end position="80"/>
    </location>
</feature>
<evidence type="ECO:0000256" key="1">
    <source>
        <dbReference type="SAM" id="MobiDB-lite"/>
    </source>
</evidence>
<keyword evidence="2" id="KW-0472">Membrane</keyword>
<evidence type="ECO:0000256" key="2">
    <source>
        <dbReference type="SAM" id="Phobius"/>
    </source>
</evidence>
<feature type="compositionally biased region" description="Pro residues" evidence="1">
    <location>
        <begin position="89"/>
        <end position="118"/>
    </location>
</feature>
<evidence type="ECO:0000313" key="4">
    <source>
        <dbReference type="Proteomes" id="UP000035929"/>
    </source>
</evidence>
<evidence type="ECO:0008006" key="5">
    <source>
        <dbReference type="Google" id="ProtNLM"/>
    </source>
</evidence>
<dbReference type="OrthoDB" id="8020568at2"/>
<accession>A0A0J6UNA9</accession>
<dbReference type="SUPFAM" id="SSF81585">
    <property type="entry name" value="PsbU/PolX domain-like"/>
    <property type="match status" value="1"/>
</dbReference>